<reference evidence="1" key="1">
    <citation type="journal article" date="2014" name="Int. J. Syst. Evol. Microbiol.">
        <title>Complete genome sequence of Corynebacterium casei LMG S-19264T (=DSM 44701T), isolated from a smear-ripened cheese.</title>
        <authorList>
            <consortium name="US DOE Joint Genome Institute (JGI-PGF)"/>
            <person name="Walter F."/>
            <person name="Albersmeier A."/>
            <person name="Kalinowski J."/>
            <person name="Ruckert C."/>
        </authorList>
    </citation>
    <scope>NUCLEOTIDE SEQUENCE</scope>
    <source>
        <strain evidence="1">CGMCC 1.16067</strain>
    </source>
</reference>
<evidence type="ECO:0000313" key="2">
    <source>
        <dbReference type="Proteomes" id="UP000649179"/>
    </source>
</evidence>
<evidence type="ECO:0008006" key="3">
    <source>
        <dbReference type="Google" id="ProtNLM"/>
    </source>
</evidence>
<evidence type="ECO:0000313" key="1">
    <source>
        <dbReference type="EMBL" id="GGF44573.1"/>
    </source>
</evidence>
<dbReference type="InterPro" id="IPR021295">
    <property type="entry name" value="DUF2867"/>
</dbReference>
<dbReference type="AlphaFoldDB" id="A0A917BIC7"/>
<comment type="caution">
    <text evidence="1">The sequence shown here is derived from an EMBL/GenBank/DDBJ whole genome shotgun (WGS) entry which is preliminary data.</text>
</comment>
<proteinExistence type="predicted"/>
<dbReference type="Pfam" id="PF11066">
    <property type="entry name" value="DUF2867"/>
    <property type="match status" value="1"/>
</dbReference>
<reference evidence="1" key="2">
    <citation type="submission" date="2020-09" db="EMBL/GenBank/DDBJ databases">
        <authorList>
            <person name="Sun Q."/>
            <person name="Zhou Y."/>
        </authorList>
    </citation>
    <scope>NUCLEOTIDE SEQUENCE</scope>
    <source>
        <strain evidence="1">CGMCC 1.16067</strain>
    </source>
</reference>
<accession>A0A917BIC7</accession>
<sequence>MDVFTSARASSLDVSPDLAWGRLVAGGPGAHWYLDALPLMFRATLDRLLGGEPLVRPPDGVLTTGDRAGFWTVEHAEDGCLLMVARVKAPGSVRIGCELTPEKGGTRFRQEVSFHPGGPLGVGYLLADLPAREVLIQLLHSRTRRELIG</sequence>
<gene>
    <name evidence="1" type="ORF">GCM10011519_18070</name>
</gene>
<organism evidence="1 2">
    <name type="scientific">Marmoricola endophyticus</name>
    <dbReference type="NCBI Taxonomy" id="2040280"/>
    <lineage>
        <taxon>Bacteria</taxon>
        <taxon>Bacillati</taxon>
        <taxon>Actinomycetota</taxon>
        <taxon>Actinomycetes</taxon>
        <taxon>Propionibacteriales</taxon>
        <taxon>Nocardioidaceae</taxon>
        <taxon>Marmoricola</taxon>
    </lineage>
</organism>
<dbReference type="Proteomes" id="UP000649179">
    <property type="component" value="Unassembled WGS sequence"/>
</dbReference>
<name>A0A917BIC7_9ACTN</name>
<dbReference type="EMBL" id="BMKQ01000001">
    <property type="protein sequence ID" value="GGF44573.1"/>
    <property type="molecule type" value="Genomic_DNA"/>
</dbReference>
<dbReference type="RefSeq" id="WP_188779477.1">
    <property type="nucleotide sequence ID" value="NZ_BMKQ01000001.1"/>
</dbReference>
<keyword evidence="2" id="KW-1185">Reference proteome</keyword>
<protein>
    <recommendedName>
        <fullName evidence="3">DUF2867 domain-containing protein</fullName>
    </recommendedName>
</protein>